<evidence type="ECO:0000256" key="7">
    <source>
        <dbReference type="ARBA" id="ARBA00022630"/>
    </source>
</evidence>
<dbReference type="GO" id="GO:0016020">
    <property type="term" value="C:membrane"/>
    <property type="evidence" value="ECO:0007669"/>
    <property type="project" value="TreeGrafter"/>
</dbReference>
<dbReference type="SUPFAM" id="SSF51905">
    <property type="entry name" value="FAD/NAD(P)-binding domain"/>
    <property type="match status" value="2"/>
</dbReference>
<dbReference type="Pfam" id="PF01568">
    <property type="entry name" value="Molydop_binding"/>
    <property type="match status" value="1"/>
</dbReference>
<dbReference type="EMBL" id="NPDT01000010">
    <property type="protein sequence ID" value="PJZ64403.1"/>
    <property type="molecule type" value="Genomic_DNA"/>
</dbReference>
<dbReference type="Gene3D" id="2.20.25.90">
    <property type="entry name" value="ADC-like domains"/>
    <property type="match status" value="1"/>
</dbReference>
<dbReference type="InterPro" id="IPR041854">
    <property type="entry name" value="BFD-like_2Fe2S-bd_dom_sf"/>
</dbReference>
<dbReference type="InterPro" id="IPR023753">
    <property type="entry name" value="FAD/NAD-binding_dom"/>
</dbReference>
<keyword evidence="13" id="KW-0534">Nitrate assimilation</keyword>
<evidence type="ECO:0000313" key="16">
    <source>
        <dbReference type="Proteomes" id="UP000231912"/>
    </source>
</evidence>
<dbReference type="GO" id="GO:0045333">
    <property type="term" value="P:cellular respiration"/>
    <property type="evidence" value="ECO:0007669"/>
    <property type="project" value="UniProtKB-ARBA"/>
</dbReference>
<accession>A0A2M9Z7J4</accession>
<dbReference type="SUPFAM" id="SSF50692">
    <property type="entry name" value="ADC-like"/>
    <property type="match status" value="1"/>
</dbReference>
<dbReference type="SUPFAM" id="SSF53706">
    <property type="entry name" value="Formate dehydrogenase/DMSO reductase, domains 1-3"/>
    <property type="match status" value="1"/>
</dbReference>
<dbReference type="GO" id="GO:0043546">
    <property type="term" value="F:molybdopterin cofactor binding"/>
    <property type="evidence" value="ECO:0007669"/>
    <property type="project" value="InterPro"/>
</dbReference>
<dbReference type="Pfam" id="PF04879">
    <property type="entry name" value="Molybdop_Fe4S4"/>
    <property type="match status" value="1"/>
</dbReference>
<dbReference type="CDD" id="cd02754">
    <property type="entry name" value="MopB_Nitrate-R-NapA-like"/>
    <property type="match status" value="1"/>
</dbReference>
<keyword evidence="5" id="KW-0004">4Fe-4S</keyword>
<dbReference type="Gene3D" id="3.40.228.10">
    <property type="entry name" value="Dimethylsulfoxide Reductase, domain 2"/>
    <property type="match status" value="1"/>
</dbReference>
<dbReference type="InterPro" id="IPR006656">
    <property type="entry name" value="Mopterin_OxRdtase"/>
</dbReference>
<comment type="caution">
    <text evidence="15">The sequence shown here is derived from an EMBL/GenBank/DDBJ whole genome shotgun (WGS) entry which is preliminary data.</text>
</comment>
<dbReference type="InterPro" id="IPR009010">
    <property type="entry name" value="Asp_de-COase-like_dom_sf"/>
</dbReference>
<dbReference type="PANTHER" id="PTHR43105">
    <property type="entry name" value="RESPIRATORY NITRATE REDUCTASE"/>
    <property type="match status" value="1"/>
</dbReference>
<evidence type="ECO:0000256" key="8">
    <source>
        <dbReference type="ARBA" id="ARBA00022723"/>
    </source>
</evidence>
<evidence type="ECO:0000256" key="13">
    <source>
        <dbReference type="ARBA" id="ARBA00023063"/>
    </source>
</evidence>
<evidence type="ECO:0000256" key="9">
    <source>
        <dbReference type="ARBA" id="ARBA00022827"/>
    </source>
</evidence>
<dbReference type="InterPro" id="IPR007419">
    <property type="entry name" value="BFD-like_2Fe2S-bd_dom"/>
</dbReference>
<dbReference type="Pfam" id="PF04324">
    <property type="entry name" value="Fer2_BFD"/>
    <property type="match status" value="1"/>
</dbReference>
<feature type="domain" description="4Fe-4S Mo/W bis-MGD-type" evidence="14">
    <location>
        <begin position="4"/>
        <end position="60"/>
    </location>
</feature>
<dbReference type="RefSeq" id="WP_100760172.1">
    <property type="nucleotide sequence ID" value="NZ_NPDT01000010.1"/>
</dbReference>
<name>A0A2M9Z7J4_9LEPT</name>
<dbReference type="PROSITE" id="PS51669">
    <property type="entry name" value="4FE4S_MOW_BIS_MGD"/>
    <property type="match status" value="1"/>
</dbReference>
<dbReference type="PANTHER" id="PTHR43105:SF9">
    <property type="entry name" value="NADPH-FE(3+) OXIDOREDUCTASE SUBUNIT ALPHA"/>
    <property type="match status" value="1"/>
</dbReference>
<dbReference type="InterPro" id="IPR036188">
    <property type="entry name" value="FAD/NAD-bd_sf"/>
</dbReference>
<evidence type="ECO:0000313" key="15">
    <source>
        <dbReference type="EMBL" id="PJZ64403.1"/>
    </source>
</evidence>
<dbReference type="GO" id="GO:0042128">
    <property type="term" value="P:nitrate assimilation"/>
    <property type="evidence" value="ECO:0007669"/>
    <property type="project" value="UniProtKB-KW"/>
</dbReference>
<dbReference type="AlphaFoldDB" id="A0A2M9Z7J4"/>
<evidence type="ECO:0000259" key="14">
    <source>
        <dbReference type="PROSITE" id="PS51669"/>
    </source>
</evidence>
<dbReference type="GO" id="GO:0046872">
    <property type="term" value="F:metal ion binding"/>
    <property type="evidence" value="ECO:0007669"/>
    <property type="project" value="UniProtKB-KW"/>
</dbReference>
<sequence length="1175" mass="130334">MRYSKTFQTTCSYCGVGCGILVKKSGSREISVQGDPQHPVNKGLLCSKGMNLHYSVMDQSDRILFPMLREDRNSPLQRTTWDSALEKAASEFRRIIDEYGPDSVAFYVSGQLLTEEYYIINKLSKGFIGTNNIDSNSRLCMSSAVSAYKMSLGEDSVPINYDDIELADCFLIAGANPSWCHPIIYRRIEARKKADPTVKIIVIDPRKTETCEDADLHLQINPGTDIYLLHSIARILIENNWIDKEFIIYNTEGFEDLKNRVFSMDPDSSAEICGVSTEQIRRAARMIGESNGFLSLWAMGLNQSVIGVNKSLALINLNLLRGKIGKPGSGPFSLTGQPNAMGGREVGGMCNLLPAHRDLDDPEHRREVADFWGVSDLPSKPGLSATEIFEKLNEGRLKAIWIVCTNPTVSLPDASTLEKGLANAELVVVQDISMDVGTLPYADIVLPAAGWSEKSGTMTNSDRRITYLPKILDAPGEAKPDAWIIREFARKLGFEKYFSYETDEEIFLEFCRLTRGTRMDISGLNYEILQKERSVQWPFSSDSGAGTDRLFTDRKFYRPNGKAKIHAVDYEDPSEKASEDFPFILTTGRFRDQWHSMTRTGKVRKLKEHRRDANVEMHPEDAEKYNLKEGLLVEVKNSRGIVRTKITLSKSLKPGVVFLPMHWGKRNGTDLSRSNNLTDSSFDPISKQPGFKISAVNIIPYKKPREKILIIGGGTATLEFIKSYRPSAPRDEIVVICKEEDPFYNRILLPDYIGGEKTFGQLSAMEKREIDSLDIDTLPKTEIVKVYPEGKKVRDSEGNLYSYDKLILALGSVPIRPDPSFSNRKGVFSLRNKSDADSIREYFQEGKSAIIVGGGLLGLELAAALASMGVNVTVIVRSDRLMSKRLDSIASEILKEEILDRGIDLVFEAEIEAIIGENEVESVLLSNGRSISGDGIIFTIGTTPNIEIAKSAGLKCKEGVLVDSFLQTSDPNIYCIGEMAEHKTGIYGTVAAVTEEAKIAAQNLYGYSFDSFEGYLHGYILKISELDLATISLPDIPLENGSDNSGGFEEITFLDRQSRIYKKIIIKNDKIVAAILVGDKSEYSKFKDWILSGIELGERRKFLLSGGEIMKPTIGKLVCSCIGVGEGNIEKAIREGEHSLTGIGKTTGAGTGCGSCRTEISHILKRMIESPAGRF</sequence>
<dbReference type="Gene3D" id="3.40.50.740">
    <property type="match status" value="1"/>
</dbReference>
<evidence type="ECO:0000256" key="1">
    <source>
        <dbReference type="ARBA" id="ARBA00001942"/>
    </source>
</evidence>
<dbReference type="Gene3D" id="1.10.10.1100">
    <property type="entry name" value="BFD-like [2Fe-2S]-binding domain"/>
    <property type="match status" value="1"/>
</dbReference>
<dbReference type="PRINTS" id="PR00368">
    <property type="entry name" value="FADPNR"/>
</dbReference>
<evidence type="ECO:0000256" key="5">
    <source>
        <dbReference type="ARBA" id="ARBA00022485"/>
    </source>
</evidence>
<keyword evidence="6" id="KW-0500">Molybdenum</keyword>
<organism evidence="15 16">
    <name type="scientific">Leptospira wolffii</name>
    <dbReference type="NCBI Taxonomy" id="409998"/>
    <lineage>
        <taxon>Bacteria</taxon>
        <taxon>Pseudomonadati</taxon>
        <taxon>Spirochaetota</taxon>
        <taxon>Spirochaetia</taxon>
        <taxon>Leptospirales</taxon>
        <taxon>Leptospiraceae</taxon>
        <taxon>Leptospira</taxon>
    </lineage>
</organism>
<protein>
    <submittedName>
        <fullName evidence="15">NAD(P)H-nitrite reductase</fullName>
    </submittedName>
</protein>
<comment type="cofactor">
    <cofactor evidence="3">
        <name>FAD</name>
        <dbReference type="ChEBI" id="CHEBI:57692"/>
    </cofactor>
</comment>
<comment type="cofactor">
    <cofactor evidence="2">
        <name>[4Fe-4S] cluster</name>
        <dbReference type="ChEBI" id="CHEBI:49883"/>
    </cofactor>
</comment>
<proteinExistence type="inferred from homology"/>
<comment type="similarity">
    <text evidence="4">Belongs to the prokaryotic molybdopterin-containing oxidoreductase family. NasA/NapA/NarB subfamily.</text>
</comment>
<dbReference type="InterPro" id="IPR006657">
    <property type="entry name" value="MoPterin_dinucl-bd_dom"/>
</dbReference>
<dbReference type="Gene3D" id="3.30.390.30">
    <property type="match status" value="1"/>
</dbReference>
<dbReference type="PRINTS" id="PR00411">
    <property type="entry name" value="PNDRDTASEI"/>
</dbReference>
<dbReference type="Gene3D" id="3.50.50.60">
    <property type="entry name" value="FAD/NAD(P)-binding domain"/>
    <property type="match status" value="2"/>
</dbReference>
<evidence type="ECO:0000256" key="10">
    <source>
        <dbReference type="ARBA" id="ARBA00023002"/>
    </source>
</evidence>
<dbReference type="InterPro" id="IPR006963">
    <property type="entry name" value="Mopterin_OxRdtase_4Fe-4S_dom"/>
</dbReference>
<keyword evidence="10" id="KW-0560">Oxidoreductase</keyword>
<dbReference type="Gene3D" id="2.40.40.20">
    <property type="match status" value="1"/>
</dbReference>
<keyword evidence="9" id="KW-0274">FAD</keyword>
<evidence type="ECO:0000256" key="11">
    <source>
        <dbReference type="ARBA" id="ARBA00023004"/>
    </source>
</evidence>
<evidence type="ECO:0000256" key="12">
    <source>
        <dbReference type="ARBA" id="ARBA00023014"/>
    </source>
</evidence>
<dbReference type="Pfam" id="PF00384">
    <property type="entry name" value="Molybdopterin"/>
    <property type="match status" value="1"/>
</dbReference>
<gene>
    <name evidence="15" type="ORF">CH371_18480</name>
</gene>
<keyword evidence="12" id="KW-0411">Iron-sulfur</keyword>
<evidence type="ECO:0000256" key="4">
    <source>
        <dbReference type="ARBA" id="ARBA00008747"/>
    </source>
</evidence>
<dbReference type="GO" id="GO:0016491">
    <property type="term" value="F:oxidoreductase activity"/>
    <property type="evidence" value="ECO:0007669"/>
    <property type="project" value="UniProtKB-KW"/>
</dbReference>
<keyword evidence="11" id="KW-0408">Iron</keyword>
<dbReference type="InterPro" id="IPR050123">
    <property type="entry name" value="Prok_molybdopt-oxidoreductase"/>
</dbReference>
<dbReference type="CDD" id="cd02791">
    <property type="entry name" value="MopB_CT_Nitrate-R-NapA-like"/>
    <property type="match status" value="1"/>
</dbReference>
<keyword evidence="7" id="KW-0285">Flavoprotein</keyword>
<evidence type="ECO:0000256" key="3">
    <source>
        <dbReference type="ARBA" id="ARBA00001974"/>
    </source>
</evidence>
<dbReference type="SMART" id="SM00926">
    <property type="entry name" value="Molybdop_Fe4S4"/>
    <property type="match status" value="1"/>
</dbReference>
<evidence type="ECO:0000256" key="2">
    <source>
        <dbReference type="ARBA" id="ARBA00001966"/>
    </source>
</evidence>
<reference evidence="15 16" key="1">
    <citation type="submission" date="2017-07" db="EMBL/GenBank/DDBJ databases">
        <title>Leptospira spp. isolated from tropical soils.</title>
        <authorList>
            <person name="Thibeaux R."/>
            <person name="Iraola G."/>
            <person name="Ferres I."/>
            <person name="Bierque E."/>
            <person name="Girault D."/>
            <person name="Soupe-Gilbert M.-E."/>
            <person name="Picardeau M."/>
            <person name="Goarant C."/>
        </authorList>
    </citation>
    <scope>NUCLEOTIDE SEQUENCE [LARGE SCALE GENOMIC DNA]</scope>
    <source>
        <strain evidence="15 16">FH2-C-A2</strain>
    </source>
</reference>
<evidence type="ECO:0000256" key="6">
    <source>
        <dbReference type="ARBA" id="ARBA00022505"/>
    </source>
</evidence>
<dbReference type="InterPro" id="IPR016156">
    <property type="entry name" value="FAD/NAD-linked_Rdtase_dimer_sf"/>
</dbReference>
<dbReference type="InterPro" id="IPR041957">
    <property type="entry name" value="CT_Nitrate-R-NapA-like"/>
</dbReference>
<comment type="cofactor">
    <cofactor evidence="1">
        <name>Mo-bis(molybdopterin guanine dinucleotide)</name>
        <dbReference type="ChEBI" id="CHEBI:60539"/>
    </cofactor>
</comment>
<dbReference type="Pfam" id="PF07992">
    <property type="entry name" value="Pyr_redox_2"/>
    <property type="match status" value="1"/>
</dbReference>
<keyword evidence="8" id="KW-0479">Metal-binding</keyword>
<dbReference type="GO" id="GO:0051539">
    <property type="term" value="F:4 iron, 4 sulfur cluster binding"/>
    <property type="evidence" value="ECO:0007669"/>
    <property type="project" value="UniProtKB-KW"/>
</dbReference>
<dbReference type="Proteomes" id="UP000231912">
    <property type="component" value="Unassembled WGS sequence"/>
</dbReference>
<dbReference type="Pfam" id="PF18267">
    <property type="entry name" value="Rubredoxin_C"/>
    <property type="match status" value="1"/>
</dbReference>
<dbReference type="InterPro" id="IPR041575">
    <property type="entry name" value="Rubredoxin_C"/>
</dbReference>